<accession>A0A8D9HAS4</accession>
<dbReference type="InterPro" id="IPR002562">
    <property type="entry name" value="3'-5'_exonuclease_dom"/>
</dbReference>
<dbReference type="InterPro" id="IPR002782">
    <property type="entry name" value="Mut7-C_RNAse_dom"/>
</dbReference>
<dbReference type="GO" id="GO:0003676">
    <property type="term" value="F:nucleic acid binding"/>
    <property type="evidence" value="ECO:0007669"/>
    <property type="project" value="InterPro"/>
</dbReference>
<evidence type="ECO:0000313" key="4">
    <source>
        <dbReference type="Proteomes" id="UP000694005"/>
    </source>
</evidence>
<proteinExistence type="predicted"/>
<dbReference type="AlphaFoldDB" id="A0A8D9HAS4"/>
<protein>
    <recommendedName>
        <fullName evidence="5">3'-5' exonuclease domain-containing protein</fullName>
    </recommendedName>
</protein>
<sequence>ELQCSDWSHRPLTEEQKLYAATDAHCLLQIINVFKSNLVEEITLHDPNDINVGLKDILNGSACTSKAADVEGIDAAVPPSKKPDSRELLDQALKENRVLLTRDTKLLRHQDLAKHQIYRVKSLLKNEQLLEVQHN</sequence>
<dbReference type="Pfam" id="PF01612">
    <property type="entry name" value="DNA_pol_A_exo1"/>
    <property type="match status" value="1"/>
</dbReference>
<feature type="domain" description="3'-5' exonuclease" evidence="1">
    <location>
        <begin position="2"/>
        <end position="37"/>
    </location>
</feature>
<name>A0A8D9HAS4_BRACM</name>
<dbReference type="Gene3D" id="3.30.420.10">
    <property type="entry name" value="Ribonuclease H-like superfamily/Ribonuclease H"/>
    <property type="match status" value="1"/>
</dbReference>
<evidence type="ECO:0000259" key="2">
    <source>
        <dbReference type="Pfam" id="PF01927"/>
    </source>
</evidence>
<dbReference type="GO" id="GO:0008408">
    <property type="term" value="F:3'-5' exonuclease activity"/>
    <property type="evidence" value="ECO:0007669"/>
    <property type="project" value="InterPro"/>
</dbReference>
<feature type="domain" description="Mut7-C RNAse" evidence="2">
    <location>
        <begin position="72"/>
        <end position="133"/>
    </location>
</feature>
<dbReference type="PANTHER" id="PTHR47765:SF2">
    <property type="entry name" value="EXONUCLEASE MUT-7 HOMOLOG"/>
    <property type="match status" value="1"/>
</dbReference>
<dbReference type="Gramene" id="A02p48730.2_BraZ1">
    <property type="protein sequence ID" value="A02p48730.2_BraZ1.CDS"/>
    <property type="gene ID" value="A02g48730.2_BraZ1"/>
</dbReference>
<dbReference type="Pfam" id="PF01927">
    <property type="entry name" value="Mut7-C"/>
    <property type="match status" value="1"/>
</dbReference>
<reference evidence="3 4" key="1">
    <citation type="submission" date="2021-07" db="EMBL/GenBank/DDBJ databases">
        <authorList>
            <consortium name="Genoscope - CEA"/>
            <person name="William W."/>
        </authorList>
    </citation>
    <scope>NUCLEOTIDE SEQUENCE [LARGE SCALE GENOMIC DNA]</scope>
</reference>
<feature type="non-terminal residue" evidence="3">
    <location>
        <position position="135"/>
    </location>
</feature>
<evidence type="ECO:0000313" key="3">
    <source>
        <dbReference type="EMBL" id="CAG7895921.1"/>
    </source>
</evidence>
<evidence type="ECO:0008006" key="5">
    <source>
        <dbReference type="Google" id="ProtNLM"/>
    </source>
</evidence>
<dbReference type="GO" id="GO:0006139">
    <property type="term" value="P:nucleobase-containing compound metabolic process"/>
    <property type="evidence" value="ECO:0007669"/>
    <property type="project" value="InterPro"/>
</dbReference>
<organism evidence="3 4">
    <name type="scientific">Brassica campestris</name>
    <name type="common">Field mustard</name>
    <dbReference type="NCBI Taxonomy" id="3711"/>
    <lineage>
        <taxon>Eukaryota</taxon>
        <taxon>Viridiplantae</taxon>
        <taxon>Streptophyta</taxon>
        <taxon>Embryophyta</taxon>
        <taxon>Tracheophyta</taxon>
        <taxon>Spermatophyta</taxon>
        <taxon>Magnoliopsida</taxon>
        <taxon>eudicotyledons</taxon>
        <taxon>Gunneridae</taxon>
        <taxon>Pentapetalae</taxon>
        <taxon>rosids</taxon>
        <taxon>malvids</taxon>
        <taxon>Brassicales</taxon>
        <taxon>Brassicaceae</taxon>
        <taxon>Brassiceae</taxon>
        <taxon>Brassica</taxon>
    </lineage>
</organism>
<dbReference type="Proteomes" id="UP000694005">
    <property type="component" value="Chromosome A02"/>
</dbReference>
<gene>
    <name evidence="3" type="ORF">BRAPAZ1V2_A02P48730.2</name>
</gene>
<dbReference type="EMBL" id="LS974618">
    <property type="protein sequence ID" value="CAG7895921.1"/>
    <property type="molecule type" value="Genomic_DNA"/>
</dbReference>
<evidence type="ECO:0000259" key="1">
    <source>
        <dbReference type="Pfam" id="PF01612"/>
    </source>
</evidence>
<dbReference type="InterPro" id="IPR012337">
    <property type="entry name" value="RNaseH-like_sf"/>
</dbReference>
<dbReference type="PANTHER" id="PTHR47765">
    <property type="entry name" value="3'-5' EXONUCLEASE DOMAIN-CONTAINING PROTEIN"/>
    <property type="match status" value="1"/>
</dbReference>
<dbReference type="InterPro" id="IPR036397">
    <property type="entry name" value="RNaseH_sf"/>
</dbReference>
<dbReference type="InterPro" id="IPR052408">
    <property type="entry name" value="Exonuclease_MUT-7-like"/>
</dbReference>
<dbReference type="SUPFAM" id="SSF53098">
    <property type="entry name" value="Ribonuclease H-like"/>
    <property type="match status" value="1"/>
</dbReference>